<dbReference type="Gene3D" id="2.115.10.20">
    <property type="entry name" value="Glycosyl hydrolase domain, family 43"/>
    <property type="match status" value="1"/>
</dbReference>
<feature type="domain" description="Beta-xylosidase C-terminal Concanavalin A-like" evidence="7">
    <location>
        <begin position="383"/>
        <end position="574"/>
    </location>
</feature>
<feature type="active site" description="Proton donor" evidence="4">
    <location>
        <position position="254"/>
    </location>
</feature>
<evidence type="ECO:0000259" key="7">
    <source>
        <dbReference type="Pfam" id="PF17851"/>
    </source>
</evidence>
<evidence type="ECO:0000256" key="6">
    <source>
        <dbReference type="RuleBase" id="RU361187"/>
    </source>
</evidence>
<accession>A0A2S6IB79</accession>
<feature type="site" description="Important for catalytic activity, responsible for pKa modulation of the active site Glu and correct orientation of both the proton donor and substrate" evidence="5">
    <location>
        <position position="196"/>
    </location>
</feature>
<evidence type="ECO:0000256" key="5">
    <source>
        <dbReference type="PIRSR" id="PIRSR606710-2"/>
    </source>
</evidence>
<dbReference type="Pfam" id="PF17851">
    <property type="entry name" value="GH43_C2"/>
    <property type="match status" value="1"/>
</dbReference>
<dbReference type="InterPro" id="IPR041542">
    <property type="entry name" value="GH43_C2"/>
</dbReference>
<dbReference type="GO" id="GO:0005975">
    <property type="term" value="P:carbohydrate metabolic process"/>
    <property type="evidence" value="ECO:0007669"/>
    <property type="project" value="InterPro"/>
</dbReference>
<dbReference type="Gene3D" id="2.60.120.200">
    <property type="match status" value="1"/>
</dbReference>
<reference evidence="8 9" key="1">
    <citation type="submission" date="2018-02" db="EMBL/GenBank/DDBJ databases">
        <title>Genomic Encyclopedia of Archaeal and Bacterial Type Strains, Phase II (KMG-II): from individual species to whole genera.</title>
        <authorList>
            <person name="Goeker M."/>
        </authorList>
    </citation>
    <scope>NUCLEOTIDE SEQUENCE [LARGE SCALE GENOMIC DNA]</scope>
    <source>
        <strain evidence="8 9">DSM 29526</strain>
    </source>
</reference>
<dbReference type="CDD" id="cd09001">
    <property type="entry name" value="GH43_FsAxh1-like"/>
    <property type="match status" value="1"/>
</dbReference>
<gene>
    <name evidence="8" type="ORF">CLV84_1731</name>
</gene>
<evidence type="ECO:0000313" key="8">
    <source>
        <dbReference type="EMBL" id="PPK88760.1"/>
    </source>
</evidence>
<protein>
    <submittedName>
        <fullName evidence="8">Beta-xylosidase</fullName>
    </submittedName>
</protein>
<sequence length="576" mass="64013">MGLRTSGLHLVLPEYPGPERTASPVRRSHFPLRYEPGGLQTSKVASYPSHSFFILLLLCASALGAQSGSADTGDATYSNPILHADYSDPDVVRVGDDFYLTASSFNAAPGLPILHSRDLVNWELINHAIDVQVPLDTFARPQHGNGVWAPAIRYHDGYYYIYYGDPDFGIYMVRTDDPAGEWEEPVLVRAAKGWIDPCPFWDDDGKAYLVHAFAGSRAGMKSVVVLHEMSPDGTELLDDGVLVFDGHEAHGTIEGTKMHKRDGYYYILAPAGGVSTGWQTVLRSKNIYGPYEDKIVLDQGETDVNGPHQGAWVELENGDDWFVHFQEKQPYGRIVHLQPARWESGWLMIGTDRNGDGIGEPVSTYAMPKPAHPVANPAPATDDEFNDPELGLQWQWQANPKAEWAYPTAMGFLRLNLVVDPGYRNLWDAPHLLLTKLPAASFTTTTKVTFYHHFDSEQTGLIMMGRDYAYIALTREGDDLVVKQVTCEDAENGAPETTVASEPINTAEVYLRVNMEEGGACRFSYSIDGTSFTELGEVFQAREGKWIGAKMGLFATRDVHQNDGGYANYDWFRTEE</sequence>
<dbReference type="AlphaFoldDB" id="A0A2S6IB79"/>
<dbReference type="Proteomes" id="UP000237662">
    <property type="component" value="Unassembled WGS sequence"/>
</dbReference>
<dbReference type="InterPro" id="IPR051795">
    <property type="entry name" value="Glycosyl_Hydrlase_43"/>
</dbReference>
<evidence type="ECO:0000256" key="4">
    <source>
        <dbReference type="PIRSR" id="PIRSR606710-1"/>
    </source>
</evidence>
<name>A0A2S6IB79_9BACT</name>
<dbReference type="InterPro" id="IPR006710">
    <property type="entry name" value="Glyco_hydro_43"/>
</dbReference>
<proteinExistence type="inferred from homology"/>
<dbReference type="PANTHER" id="PTHR42812">
    <property type="entry name" value="BETA-XYLOSIDASE"/>
    <property type="match status" value="1"/>
</dbReference>
<dbReference type="OrthoDB" id="9801455at2"/>
<comment type="caution">
    <text evidence="8">The sequence shown here is derived from an EMBL/GenBank/DDBJ whole genome shotgun (WGS) entry which is preliminary data.</text>
</comment>
<organism evidence="8 9">
    <name type="scientific">Neolewinella xylanilytica</name>
    <dbReference type="NCBI Taxonomy" id="1514080"/>
    <lineage>
        <taxon>Bacteria</taxon>
        <taxon>Pseudomonadati</taxon>
        <taxon>Bacteroidota</taxon>
        <taxon>Saprospiria</taxon>
        <taxon>Saprospirales</taxon>
        <taxon>Lewinellaceae</taxon>
        <taxon>Neolewinella</taxon>
    </lineage>
</organism>
<dbReference type="InterPro" id="IPR013320">
    <property type="entry name" value="ConA-like_dom_sf"/>
</dbReference>
<evidence type="ECO:0000313" key="9">
    <source>
        <dbReference type="Proteomes" id="UP000237662"/>
    </source>
</evidence>
<evidence type="ECO:0000256" key="2">
    <source>
        <dbReference type="ARBA" id="ARBA00022801"/>
    </source>
</evidence>
<comment type="similarity">
    <text evidence="1 6">Belongs to the glycosyl hydrolase 43 family.</text>
</comment>
<dbReference type="Pfam" id="PF04616">
    <property type="entry name" value="Glyco_hydro_43"/>
    <property type="match status" value="1"/>
</dbReference>
<evidence type="ECO:0000256" key="3">
    <source>
        <dbReference type="ARBA" id="ARBA00023295"/>
    </source>
</evidence>
<dbReference type="PANTHER" id="PTHR42812:SF12">
    <property type="entry name" value="BETA-XYLOSIDASE-RELATED"/>
    <property type="match status" value="1"/>
</dbReference>
<dbReference type="SUPFAM" id="SSF49899">
    <property type="entry name" value="Concanavalin A-like lectins/glucanases"/>
    <property type="match status" value="1"/>
</dbReference>
<evidence type="ECO:0000256" key="1">
    <source>
        <dbReference type="ARBA" id="ARBA00009865"/>
    </source>
</evidence>
<keyword evidence="9" id="KW-1185">Reference proteome</keyword>
<dbReference type="InterPro" id="IPR023296">
    <property type="entry name" value="Glyco_hydro_beta-prop_sf"/>
</dbReference>
<dbReference type="GO" id="GO:0004553">
    <property type="term" value="F:hydrolase activity, hydrolyzing O-glycosyl compounds"/>
    <property type="evidence" value="ECO:0007669"/>
    <property type="project" value="InterPro"/>
</dbReference>
<feature type="active site" description="Proton acceptor" evidence="4">
    <location>
        <position position="88"/>
    </location>
</feature>
<dbReference type="SUPFAM" id="SSF75005">
    <property type="entry name" value="Arabinanase/levansucrase/invertase"/>
    <property type="match status" value="1"/>
</dbReference>
<keyword evidence="2 6" id="KW-0378">Hydrolase</keyword>
<dbReference type="EMBL" id="PTJC01000005">
    <property type="protein sequence ID" value="PPK88760.1"/>
    <property type="molecule type" value="Genomic_DNA"/>
</dbReference>
<keyword evidence="3 6" id="KW-0326">Glycosidase</keyword>